<proteinExistence type="predicted"/>
<protein>
    <submittedName>
        <fullName evidence="1">Uncharacterized protein</fullName>
    </submittedName>
</protein>
<evidence type="ECO:0000313" key="2">
    <source>
        <dbReference type="Proteomes" id="UP000828390"/>
    </source>
</evidence>
<dbReference type="AlphaFoldDB" id="A0A9D4JRJ9"/>
<evidence type="ECO:0000313" key="1">
    <source>
        <dbReference type="EMBL" id="KAH3821960.1"/>
    </source>
</evidence>
<reference evidence="1" key="1">
    <citation type="journal article" date="2019" name="bioRxiv">
        <title>The Genome of the Zebra Mussel, Dreissena polymorpha: A Resource for Invasive Species Research.</title>
        <authorList>
            <person name="McCartney M.A."/>
            <person name="Auch B."/>
            <person name="Kono T."/>
            <person name="Mallez S."/>
            <person name="Zhang Y."/>
            <person name="Obille A."/>
            <person name="Becker A."/>
            <person name="Abrahante J.E."/>
            <person name="Garbe J."/>
            <person name="Badalamenti J.P."/>
            <person name="Herman A."/>
            <person name="Mangelson H."/>
            <person name="Liachko I."/>
            <person name="Sullivan S."/>
            <person name="Sone E.D."/>
            <person name="Koren S."/>
            <person name="Silverstein K.A.T."/>
            <person name="Beckman K.B."/>
            <person name="Gohl D.M."/>
        </authorList>
    </citation>
    <scope>NUCLEOTIDE SEQUENCE</scope>
    <source>
        <strain evidence="1">Duluth1</strain>
        <tissue evidence="1">Whole animal</tissue>
    </source>
</reference>
<organism evidence="1 2">
    <name type="scientific">Dreissena polymorpha</name>
    <name type="common">Zebra mussel</name>
    <name type="synonym">Mytilus polymorpha</name>
    <dbReference type="NCBI Taxonomy" id="45954"/>
    <lineage>
        <taxon>Eukaryota</taxon>
        <taxon>Metazoa</taxon>
        <taxon>Spiralia</taxon>
        <taxon>Lophotrochozoa</taxon>
        <taxon>Mollusca</taxon>
        <taxon>Bivalvia</taxon>
        <taxon>Autobranchia</taxon>
        <taxon>Heteroconchia</taxon>
        <taxon>Euheterodonta</taxon>
        <taxon>Imparidentia</taxon>
        <taxon>Neoheterodontei</taxon>
        <taxon>Myida</taxon>
        <taxon>Dreissenoidea</taxon>
        <taxon>Dreissenidae</taxon>
        <taxon>Dreissena</taxon>
    </lineage>
</organism>
<comment type="caution">
    <text evidence="1">The sequence shown here is derived from an EMBL/GenBank/DDBJ whole genome shotgun (WGS) entry which is preliminary data.</text>
</comment>
<name>A0A9D4JRJ9_DREPO</name>
<gene>
    <name evidence="1" type="ORF">DPMN_123728</name>
</gene>
<dbReference type="Proteomes" id="UP000828390">
    <property type="component" value="Unassembled WGS sequence"/>
</dbReference>
<keyword evidence="2" id="KW-1185">Reference proteome</keyword>
<sequence length="62" mass="6868">MSPGVQGAERESRDCLNPSRLGFKTVVAGRLFHIPIAHGEMKTYNNLQWYGSVCRRGGACDE</sequence>
<reference evidence="1" key="2">
    <citation type="submission" date="2020-11" db="EMBL/GenBank/DDBJ databases">
        <authorList>
            <person name="McCartney M.A."/>
            <person name="Auch B."/>
            <person name="Kono T."/>
            <person name="Mallez S."/>
            <person name="Becker A."/>
            <person name="Gohl D.M."/>
            <person name="Silverstein K.A.T."/>
            <person name="Koren S."/>
            <person name="Bechman K.B."/>
            <person name="Herman A."/>
            <person name="Abrahante J.E."/>
            <person name="Garbe J."/>
        </authorList>
    </citation>
    <scope>NUCLEOTIDE SEQUENCE</scope>
    <source>
        <strain evidence="1">Duluth1</strain>
        <tissue evidence="1">Whole animal</tissue>
    </source>
</reference>
<accession>A0A9D4JRJ9</accession>
<dbReference type="EMBL" id="JAIWYP010000005">
    <property type="protein sequence ID" value="KAH3821960.1"/>
    <property type="molecule type" value="Genomic_DNA"/>
</dbReference>